<dbReference type="Proteomes" id="UP001295684">
    <property type="component" value="Unassembled WGS sequence"/>
</dbReference>
<evidence type="ECO:0000313" key="2">
    <source>
        <dbReference type="EMBL" id="CAI2378422.1"/>
    </source>
</evidence>
<evidence type="ECO:0000256" key="1">
    <source>
        <dbReference type="SAM" id="MobiDB-lite"/>
    </source>
</evidence>
<feature type="region of interest" description="Disordered" evidence="1">
    <location>
        <begin position="64"/>
        <end position="96"/>
    </location>
</feature>
<dbReference type="AlphaFoldDB" id="A0AAD1XTU5"/>
<sequence length="231" mass="27617">MYKKKDSNYAQIRKRLNLRHPFRNEIIKHPQQGFLKKRVNDDDYWENVFPTQNYANYHKNDVQMSSSTPVLPPLNTSRTLQERSMPMEPQRSHYYRPFCDSDEDINSSESEEIIVIAEKDKETSKALRKRRNKQLKKKYDDKLKELVAVPAPEDNLRYSSTQNYRDPSSNPFYWRPNSLSPMSFNQSLMPRIRATDDTAKLYKNSPCFSYADYQDFLAHMSNFERKDRNRH</sequence>
<comment type="caution">
    <text evidence="2">The sequence shown here is derived from an EMBL/GenBank/DDBJ whole genome shotgun (WGS) entry which is preliminary data.</text>
</comment>
<keyword evidence="3" id="KW-1185">Reference proteome</keyword>
<proteinExistence type="predicted"/>
<gene>
    <name evidence="2" type="ORF">ECRASSUSDP1_LOCUS19817</name>
</gene>
<name>A0AAD1XTU5_EUPCR</name>
<evidence type="ECO:0000313" key="3">
    <source>
        <dbReference type="Proteomes" id="UP001295684"/>
    </source>
</evidence>
<protein>
    <submittedName>
        <fullName evidence="2">Uncharacterized protein</fullName>
    </submittedName>
</protein>
<accession>A0AAD1XTU5</accession>
<organism evidence="2 3">
    <name type="scientific">Euplotes crassus</name>
    <dbReference type="NCBI Taxonomy" id="5936"/>
    <lineage>
        <taxon>Eukaryota</taxon>
        <taxon>Sar</taxon>
        <taxon>Alveolata</taxon>
        <taxon>Ciliophora</taxon>
        <taxon>Intramacronucleata</taxon>
        <taxon>Spirotrichea</taxon>
        <taxon>Hypotrichia</taxon>
        <taxon>Euplotida</taxon>
        <taxon>Euplotidae</taxon>
        <taxon>Moneuplotes</taxon>
    </lineage>
</organism>
<dbReference type="EMBL" id="CAMPGE010020144">
    <property type="protein sequence ID" value="CAI2378422.1"/>
    <property type="molecule type" value="Genomic_DNA"/>
</dbReference>
<reference evidence="2" key="1">
    <citation type="submission" date="2023-07" db="EMBL/GenBank/DDBJ databases">
        <authorList>
            <consortium name="AG Swart"/>
            <person name="Singh M."/>
            <person name="Singh A."/>
            <person name="Seah K."/>
            <person name="Emmerich C."/>
        </authorList>
    </citation>
    <scope>NUCLEOTIDE SEQUENCE</scope>
    <source>
        <strain evidence="2">DP1</strain>
    </source>
</reference>
<feature type="compositionally biased region" description="Polar residues" evidence="1">
    <location>
        <begin position="64"/>
        <end position="79"/>
    </location>
</feature>